<dbReference type="Proteomes" id="UP001551675">
    <property type="component" value="Unassembled WGS sequence"/>
</dbReference>
<dbReference type="RefSeq" id="WP_358133956.1">
    <property type="nucleotide sequence ID" value="NZ_JBFALK010000009.1"/>
</dbReference>
<evidence type="ECO:0000256" key="1">
    <source>
        <dbReference type="SAM" id="Phobius"/>
    </source>
</evidence>
<protein>
    <submittedName>
        <fullName evidence="2">Uncharacterized protein</fullName>
    </submittedName>
</protein>
<gene>
    <name evidence="2" type="ORF">AB0I59_17840</name>
</gene>
<evidence type="ECO:0000313" key="3">
    <source>
        <dbReference type="Proteomes" id="UP001551675"/>
    </source>
</evidence>
<name>A0ABV3GG10_MICGL</name>
<keyword evidence="3" id="KW-1185">Reference proteome</keyword>
<proteinExistence type="predicted"/>
<feature type="transmembrane region" description="Helical" evidence="1">
    <location>
        <begin position="6"/>
        <end position="30"/>
    </location>
</feature>
<evidence type="ECO:0000313" key="2">
    <source>
        <dbReference type="EMBL" id="MEV0970499.1"/>
    </source>
</evidence>
<dbReference type="EMBL" id="JBFALK010000009">
    <property type="protein sequence ID" value="MEV0970499.1"/>
    <property type="molecule type" value="Genomic_DNA"/>
</dbReference>
<accession>A0ABV3GG10</accession>
<keyword evidence="1" id="KW-0812">Transmembrane</keyword>
<reference evidence="2 3" key="1">
    <citation type="submission" date="2024-06" db="EMBL/GenBank/DDBJ databases">
        <title>The Natural Products Discovery Center: Release of the First 8490 Sequenced Strains for Exploring Actinobacteria Biosynthetic Diversity.</title>
        <authorList>
            <person name="Kalkreuter E."/>
            <person name="Kautsar S.A."/>
            <person name="Yang D."/>
            <person name="Bader C.D."/>
            <person name="Teijaro C.N."/>
            <person name="Fluegel L."/>
            <person name="Davis C.M."/>
            <person name="Simpson J.R."/>
            <person name="Lauterbach L."/>
            <person name="Steele A.D."/>
            <person name="Gui C."/>
            <person name="Meng S."/>
            <person name="Li G."/>
            <person name="Viehrig K."/>
            <person name="Ye F."/>
            <person name="Su P."/>
            <person name="Kiefer A.F."/>
            <person name="Nichols A."/>
            <person name="Cepeda A.J."/>
            <person name="Yan W."/>
            <person name="Fan B."/>
            <person name="Jiang Y."/>
            <person name="Adhikari A."/>
            <person name="Zheng C.-J."/>
            <person name="Schuster L."/>
            <person name="Cowan T.M."/>
            <person name="Smanski M.J."/>
            <person name="Chevrette M.G."/>
            <person name="De Carvalho L.P.S."/>
            <person name="Shen B."/>
        </authorList>
    </citation>
    <scope>NUCLEOTIDE SEQUENCE [LARGE SCALE GENOMIC DNA]</scope>
    <source>
        <strain evidence="2 3">NPDC050100</strain>
    </source>
</reference>
<sequence>MRHYRFDWVAVLIAVAYVAVVLAFGVTALITGDGETLLRIATHEMADGAPAEW</sequence>
<keyword evidence="1" id="KW-0472">Membrane</keyword>
<keyword evidence="1" id="KW-1133">Transmembrane helix</keyword>
<organism evidence="2 3">
    <name type="scientific">Microtetraspora glauca</name>
    <dbReference type="NCBI Taxonomy" id="1996"/>
    <lineage>
        <taxon>Bacteria</taxon>
        <taxon>Bacillati</taxon>
        <taxon>Actinomycetota</taxon>
        <taxon>Actinomycetes</taxon>
        <taxon>Streptosporangiales</taxon>
        <taxon>Streptosporangiaceae</taxon>
        <taxon>Microtetraspora</taxon>
    </lineage>
</organism>
<comment type="caution">
    <text evidence="2">The sequence shown here is derived from an EMBL/GenBank/DDBJ whole genome shotgun (WGS) entry which is preliminary data.</text>
</comment>